<accession>A0ACA9LTN7</accession>
<gene>
    <name evidence="1" type="ORF">SCALOS_LOCUS5090</name>
</gene>
<evidence type="ECO:0000313" key="2">
    <source>
        <dbReference type="Proteomes" id="UP000789860"/>
    </source>
</evidence>
<sequence length="66" mass="7937">FKQVIENYTNIVKFDDNIFDNNIESIKNKDEEFDTNYISDTKDLDDLLQYDNKNLEIKNILDFNII</sequence>
<dbReference type="EMBL" id="CAJVPM010007761">
    <property type="protein sequence ID" value="CAG8548480.1"/>
    <property type="molecule type" value="Genomic_DNA"/>
</dbReference>
<proteinExistence type="predicted"/>
<keyword evidence="2" id="KW-1185">Reference proteome</keyword>
<evidence type="ECO:0000313" key="1">
    <source>
        <dbReference type="EMBL" id="CAG8548480.1"/>
    </source>
</evidence>
<protein>
    <submittedName>
        <fullName evidence="1">11400_t:CDS:1</fullName>
    </submittedName>
</protein>
<comment type="caution">
    <text evidence="1">The sequence shown here is derived from an EMBL/GenBank/DDBJ whole genome shotgun (WGS) entry which is preliminary data.</text>
</comment>
<organism evidence="1 2">
    <name type="scientific">Scutellospora calospora</name>
    <dbReference type="NCBI Taxonomy" id="85575"/>
    <lineage>
        <taxon>Eukaryota</taxon>
        <taxon>Fungi</taxon>
        <taxon>Fungi incertae sedis</taxon>
        <taxon>Mucoromycota</taxon>
        <taxon>Glomeromycotina</taxon>
        <taxon>Glomeromycetes</taxon>
        <taxon>Diversisporales</taxon>
        <taxon>Gigasporaceae</taxon>
        <taxon>Scutellospora</taxon>
    </lineage>
</organism>
<reference evidence="1" key="1">
    <citation type="submission" date="2021-06" db="EMBL/GenBank/DDBJ databases">
        <authorList>
            <person name="Kallberg Y."/>
            <person name="Tangrot J."/>
            <person name="Rosling A."/>
        </authorList>
    </citation>
    <scope>NUCLEOTIDE SEQUENCE</scope>
    <source>
        <strain evidence="1">AU212A</strain>
    </source>
</reference>
<dbReference type="Proteomes" id="UP000789860">
    <property type="component" value="Unassembled WGS sequence"/>
</dbReference>
<name>A0ACA9LTN7_9GLOM</name>
<feature type="non-terminal residue" evidence="1">
    <location>
        <position position="1"/>
    </location>
</feature>